<comment type="caution">
    <text evidence="1">The sequence shown here is derived from an EMBL/GenBank/DDBJ whole genome shotgun (WGS) entry which is preliminary data.</text>
</comment>
<organism evidence="1 2">
    <name type="scientific">Caecibacteroides pullorum</name>
    <dbReference type="NCBI Taxonomy" id="2725562"/>
    <lineage>
        <taxon>Bacteria</taxon>
        <taxon>Pseudomonadati</taxon>
        <taxon>Bacteroidota</taxon>
        <taxon>Bacteroidia</taxon>
        <taxon>Bacteroidales</taxon>
        <taxon>Bacteroidaceae</taxon>
        <taxon>Caecibacteroides</taxon>
    </lineage>
</organism>
<evidence type="ECO:0000313" key="1">
    <source>
        <dbReference type="EMBL" id="MBM6856601.1"/>
    </source>
</evidence>
<accession>A0AA40ZRH6</accession>
<dbReference type="AlphaFoldDB" id="A0AA40ZRH6"/>
<dbReference type="Proteomes" id="UP000698924">
    <property type="component" value="Unassembled WGS sequence"/>
</dbReference>
<evidence type="ECO:0000313" key="2">
    <source>
        <dbReference type="Proteomes" id="UP000698924"/>
    </source>
</evidence>
<dbReference type="RefSeq" id="WP_204971071.1">
    <property type="nucleotide sequence ID" value="NZ_JAAZTS010000002.1"/>
</dbReference>
<name>A0AA40ZRH6_9BACT</name>
<keyword evidence="2" id="KW-1185">Reference proteome</keyword>
<reference evidence="1 2" key="1">
    <citation type="journal article" date="2021" name="Sci. Rep.">
        <title>The distribution of antibiotic resistance genes in chicken gut microbiota commensals.</title>
        <authorList>
            <person name="Juricova H."/>
            <person name="Matiasovicova J."/>
            <person name="Kubasova T."/>
            <person name="Cejkova D."/>
            <person name="Rychlik I."/>
        </authorList>
    </citation>
    <scope>NUCLEOTIDE SEQUENCE [LARGE SCALE GENOMIC DNA]</scope>
    <source>
        <strain evidence="1 2">An421</strain>
    </source>
</reference>
<dbReference type="EMBL" id="JACJMO010000002">
    <property type="protein sequence ID" value="MBM6856601.1"/>
    <property type="molecule type" value="Genomic_DNA"/>
</dbReference>
<gene>
    <name evidence="1" type="ORF">H6D15_03140</name>
</gene>
<proteinExistence type="predicted"/>
<protein>
    <submittedName>
        <fullName evidence="1">Uncharacterized protein</fullName>
    </submittedName>
</protein>
<sequence>MELNTINNTDKWGSTVSRLNENFGKISTEIDKSKYSTSKNKGLFSTLSDLKATHPSPQVGDWAVVGSTIPGPIYQCKTAGTWTASGQTGGGDEVNLADYLTSEEITDVTTIL</sequence>